<name>B2WHT4_PYRTR</name>
<evidence type="ECO:0000313" key="3">
    <source>
        <dbReference type="Proteomes" id="UP000001471"/>
    </source>
</evidence>
<evidence type="ECO:0000256" key="1">
    <source>
        <dbReference type="SAM" id="MobiDB-lite"/>
    </source>
</evidence>
<organism evidence="2 3">
    <name type="scientific">Pyrenophora tritici-repentis (strain Pt-1C-BFP)</name>
    <name type="common">Wheat tan spot fungus</name>
    <name type="synonym">Drechslera tritici-repentis</name>
    <dbReference type="NCBI Taxonomy" id="426418"/>
    <lineage>
        <taxon>Eukaryota</taxon>
        <taxon>Fungi</taxon>
        <taxon>Dikarya</taxon>
        <taxon>Ascomycota</taxon>
        <taxon>Pezizomycotina</taxon>
        <taxon>Dothideomycetes</taxon>
        <taxon>Pleosporomycetidae</taxon>
        <taxon>Pleosporales</taxon>
        <taxon>Pleosporineae</taxon>
        <taxon>Pleosporaceae</taxon>
        <taxon>Pyrenophora</taxon>
    </lineage>
</organism>
<reference evidence="3" key="1">
    <citation type="journal article" date="2013" name="G3 (Bethesda)">
        <title>Comparative genomics of a plant-pathogenic fungus, Pyrenophora tritici-repentis, reveals transduplication and the impact of repeat elements on pathogenicity and population divergence.</title>
        <authorList>
            <person name="Manning V.A."/>
            <person name="Pandelova I."/>
            <person name="Dhillon B."/>
            <person name="Wilhelm L.J."/>
            <person name="Goodwin S.B."/>
            <person name="Berlin A.M."/>
            <person name="Figueroa M."/>
            <person name="Freitag M."/>
            <person name="Hane J.K."/>
            <person name="Henrissat B."/>
            <person name="Holman W.H."/>
            <person name="Kodira C.D."/>
            <person name="Martin J."/>
            <person name="Oliver R.P."/>
            <person name="Robbertse B."/>
            <person name="Schackwitz W."/>
            <person name="Schwartz D.C."/>
            <person name="Spatafora J.W."/>
            <person name="Turgeon B.G."/>
            <person name="Yandava C."/>
            <person name="Young S."/>
            <person name="Zhou S."/>
            <person name="Zeng Q."/>
            <person name="Grigoriev I.V."/>
            <person name="Ma L.-J."/>
            <person name="Ciuffetti L.M."/>
        </authorList>
    </citation>
    <scope>NUCLEOTIDE SEQUENCE [LARGE SCALE GENOMIC DNA]</scope>
    <source>
        <strain evidence="3">Pt-1C-BFP</strain>
    </source>
</reference>
<gene>
    <name evidence="2" type="ORF">PTRG_09543</name>
</gene>
<proteinExistence type="predicted"/>
<dbReference type="Proteomes" id="UP000001471">
    <property type="component" value="Unassembled WGS sequence"/>
</dbReference>
<sequence length="159" mass="17153">MLGTPNEIGAAGLPDSRDTKPEHLRHVKPGHVVYARSDMRLYRKAGTSPCFVESSSVSTGSGRSLEIATPPSKSLWFINRESMATSGDGTGANRAEANRTNCRGMSACCQDAWVPELETPDPPQILAAAETTRIFLIEADTKDYSIGPLVMGSWWSTVP</sequence>
<feature type="region of interest" description="Disordered" evidence="1">
    <location>
        <begin position="1"/>
        <end position="23"/>
    </location>
</feature>
<dbReference type="HOGENOM" id="CLU_1661698_0_0_1"/>
<protein>
    <submittedName>
        <fullName evidence="2">Uncharacterized protein</fullName>
    </submittedName>
</protein>
<dbReference type="InParanoid" id="B2WHT4"/>
<evidence type="ECO:0000313" key="2">
    <source>
        <dbReference type="EMBL" id="EDU42594.1"/>
    </source>
</evidence>
<dbReference type="AlphaFoldDB" id="B2WHT4"/>
<dbReference type="EMBL" id="DS231625">
    <property type="protein sequence ID" value="EDU42594.1"/>
    <property type="molecule type" value="Genomic_DNA"/>
</dbReference>
<accession>B2WHT4</accession>